<evidence type="ECO:0000313" key="3">
    <source>
        <dbReference type="EMBL" id="CAF5226065.1"/>
    </source>
</evidence>
<dbReference type="EMBL" id="CAJOBH010270042">
    <property type="protein sequence ID" value="CAF5164093.1"/>
    <property type="molecule type" value="Genomic_DNA"/>
</dbReference>
<dbReference type="Proteomes" id="UP000681967">
    <property type="component" value="Unassembled WGS sequence"/>
</dbReference>
<protein>
    <submittedName>
        <fullName evidence="2">Uncharacterized protein</fullName>
    </submittedName>
</protein>
<accession>A0A8S3GHG1</accession>
<feature type="non-terminal residue" evidence="2">
    <location>
        <position position="96"/>
    </location>
</feature>
<proteinExistence type="predicted"/>
<feature type="compositionally biased region" description="Pro residues" evidence="1">
    <location>
        <begin position="85"/>
        <end position="96"/>
    </location>
</feature>
<dbReference type="EMBL" id="CAJOBJ010377370">
    <property type="protein sequence ID" value="CAF5226065.1"/>
    <property type="molecule type" value="Genomic_DNA"/>
</dbReference>
<feature type="compositionally biased region" description="Low complexity" evidence="1">
    <location>
        <begin position="66"/>
        <end position="84"/>
    </location>
</feature>
<reference evidence="2" key="1">
    <citation type="submission" date="2021-02" db="EMBL/GenBank/DDBJ databases">
        <authorList>
            <person name="Nowell W R."/>
        </authorList>
    </citation>
    <scope>NUCLEOTIDE SEQUENCE</scope>
</reference>
<name>A0A8S3GHG1_9BILA</name>
<organism evidence="2 4">
    <name type="scientific">Rotaria magnacalcarata</name>
    <dbReference type="NCBI Taxonomy" id="392030"/>
    <lineage>
        <taxon>Eukaryota</taxon>
        <taxon>Metazoa</taxon>
        <taxon>Spiralia</taxon>
        <taxon>Gnathifera</taxon>
        <taxon>Rotifera</taxon>
        <taxon>Eurotatoria</taxon>
        <taxon>Bdelloidea</taxon>
        <taxon>Philodinida</taxon>
        <taxon>Philodinidae</taxon>
        <taxon>Rotaria</taxon>
    </lineage>
</organism>
<sequence>REIMKHSFYPNEEEILLLPGRELQVVALLDMGHQVTKIQLKETVPQFPNIAAITASSPSAIISKTTTTATPKAAASSSSVVPKSAPQPKPPVKQVK</sequence>
<evidence type="ECO:0000313" key="4">
    <source>
        <dbReference type="Proteomes" id="UP000681967"/>
    </source>
</evidence>
<evidence type="ECO:0000256" key="1">
    <source>
        <dbReference type="SAM" id="MobiDB-lite"/>
    </source>
</evidence>
<feature type="non-terminal residue" evidence="2">
    <location>
        <position position="1"/>
    </location>
</feature>
<comment type="caution">
    <text evidence="2">The sequence shown here is derived from an EMBL/GenBank/DDBJ whole genome shotgun (WGS) entry which is preliminary data.</text>
</comment>
<gene>
    <name evidence="2" type="ORF">BYL167_LOCUS75416</name>
    <name evidence="3" type="ORF">GIL414_LOCUS86920</name>
</gene>
<feature type="region of interest" description="Disordered" evidence="1">
    <location>
        <begin position="66"/>
        <end position="96"/>
    </location>
</feature>
<dbReference type="Proteomes" id="UP000681720">
    <property type="component" value="Unassembled WGS sequence"/>
</dbReference>
<dbReference type="AlphaFoldDB" id="A0A8S3GHG1"/>
<evidence type="ECO:0000313" key="2">
    <source>
        <dbReference type="EMBL" id="CAF5164093.1"/>
    </source>
</evidence>